<keyword evidence="2" id="KW-1185">Reference proteome</keyword>
<dbReference type="AlphaFoldDB" id="A0A830GTE2"/>
<evidence type="ECO:0000313" key="2">
    <source>
        <dbReference type="Proteomes" id="UP000610960"/>
    </source>
</evidence>
<protein>
    <submittedName>
        <fullName evidence="1">Uncharacterized protein</fullName>
    </submittedName>
</protein>
<proteinExistence type="predicted"/>
<accession>A0A830GTE2</accession>
<dbReference type="Proteomes" id="UP000610960">
    <property type="component" value="Unassembled WGS sequence"/>
</dbReference>
<name>A0A830GTE2_9CREN</name>
<reference evidence="1" key="1">
    <citation type="journal article" date="2014" name="Int. J. Syst. Evol. Microbiol.">
        <title>Complete genome sequence of Corynebacterium casei LMG S-19264T (=DSM 44701T), isolated from a smear-ripened cheese.</title>
        <authorList>
            <consortium name="US DOE Joint Genome Institute (JGI-PGF)"/>
            <person name="Walter F."/>
            <person name="Albersmeier A."/>
            <person name="Kalinowski J."/>
            <person name="Ruckert C."/>
        </authorList>
    </citation>
    <scope>NUCLEOTIDE SEQUENCE</scope>
    <source>
        <strain evidence="1">JCM 10088</strain>
    </source>
</reference>
<evidence type="ECO:0000313" key="1">
    <source>
        <dbReference type="EMBL" id="GGP20378.1"/>
    </source>
</evidence>
<gene>
    <name evidence="1" type="ORF">GCM10007981_08210</name>
</gene>
<reference evidence="1" key="2">
    <citation type="submission" date="2020-09" db="EMBL/GenBank/DDBJ databases">
        <authorList>
            <person name="Sun Q."/>
            <person name="Ohkuma M."/>
        </authorList>
    </citation>
    <scope>NUCLEOTIDE SEQUENCE</scope>
    <source>
        <strain evidence="1">JCM 10088</strain>
    </source>
</reference>
<dbReference type="EMBL" id="BMNL01000002">
    <property type="protein sequence ID" value="GGP20378.1"/>
    <property type="molecule type" value="Genomic_DNA"/>
</dbReference>
<comment type="caution">
    <text evidence="1">The sequence shown here is derived from an EMBL/GenBank/DDBJ whole genome shotgun (WGS) entry which is preliminary data.</text>
</comment>
<dbReference type="OrthoDB" id="25061at2157"/>
<sequence>MSKVNPVLYRFVRFCLNRAYASIDFKKLDADRRYAIDVFVDSIKNSEDSWKSVDDLITFIKNELPNLYKTALTAVPKDILDKLVDSFFNNCLELDEVNTDKKLSATIKEVHDVLKKMEPTSSSAASESPSY</sequence>
<dbReference type="RefSeq" id="WP_188596165.1">
    <property type="nucleotide sequence ID" value="NZ_BMNL01000002.1"/>
</dbReference>
<organism evidence="1 2">
    <name type="scientific">Thermocladium modestius</name>
    <dbReference type="NCBI Taxonomy" id="62609"/>
    <lineage>
        <taxon>Archaea</taxon>
        <taxon>Thermoproteota</taxon>
        <taxon>Thermoprotei</taxon>
        <taxon>Thermoproteales</taxon>
        <taxon>Thermoproteaceae</taxon>
        <taxon>Thermocladium</taxon>
    </lineage>
</organism>